<accession>A0ABY8WR99</accession>
<reference evidence="1 2" key="1">
    <citation type="submission" date="2023-06" db="EMBL/GenBank/DDBJ databases">
        <authorList>
            <person name="Yushchuk O."/>
            <person name="Binda E."/>
            <person name="Ruckert-Reed C."/>
            <person name="Fedorenko V."/>
            <person name="Kalinowski J."/>
            <person name="Marinelli F."/>
        </authorList>
    </citation>
    <scope>NUCLEOTIDE SEQUENCE [LARGE SCALE GENOMIC DNA]</scope>
    <source>
        <strain evidence="1 2">NRRL 3884</strain>
    </source>
</reference>
<evidence type="ECO:0000313" key="2">
    <source>
        <dbReference type="Proteomes" id="UP001240150"/>
    </source>
</evidence>
<sequence>MALSAPVRVRRLLPEPGEEPLQLPLPGRQQRVHLAAPRHLGTRADRADRVGGDPLVGHVQRGQVVALDGEHLIGVVAEEGGCVGLSAPGCAARSRR</sequence>
<gene>
    <name evidence="1" type="ORF">ACTOB_002977</name>
</gene>
<dbReference type="EMBL" id="CP126980">
    <property type="protein sequence ID" value="WIM99327.1"/>
    <property type="molecule type" value="Genomic_DNA"/>
</dbReference>
<organism evidence="1 2">
    <name type="scientific">Actinoplanes oblitus</name>
    <dbReference type="NCBI Taxonomy" id="3040509"/>
    <lineage>
        <taxon>Bacteria</taxon>
        <taxon>Bacillati</taxon>
        <taxon>Actinomycetota</taxon>
        <taxon>Actinomycetes</taxon>
        <taxon>Micromonosporales</taxon>
        <taxon>Micromonosporaceae</taxon>
        <taxon>Actinoplanes</taxon>
    </lineage>
</organism>
<protein>
    <submittedName>
        <fullName evidence="1">Uncharacterized protein</fullName>
    </submittedName>
</protein>
<dbReference type="Proteomes" id="UP001240150">
    <property type="component" value="Chromosome"/>
</dbReference>
<name>A0ABY8WR99_9ACTN</name>
<evidence type="ECO:0000313" key="1">
    <source>
        <dbReference type="EMBL" id="WIM99327.1"/>
    </source>
</evidence>
<proteinExistence type="predicted"/>
<keyword evidence="2" id="KW-1185">Reference proteome</keyword>
<dbReference type="RefSeq" id="WP_284920765.1">
    <property type="nucleotide sequence ID" value="NZ_CP126980.1"/>
</dbReference>